<feature type="compositionally biased region" description="Polar residues" evidence="1">
    <location>
        <begin position="1"/>
        <end position="12"/>
    </location>
</feature>
<protein>
    <submittedName>
        <fullName evidence="2">Uncharacterized protein</fullName>
    </submittedName>
</protein>
<proteinExistence type="predicted"/>
<evidence type="ECO:0000313" key="2">
    <source>
        <dbReference type="EMBL" id="GAG83830.1"/>
    </source>
</evidence>
<feature type="region of interest" description="Disordered" evidence="1">
    <location>
        <begin position="1"/>
        <end position="22"/>
    </location>
</feature>
<dbReference type="InterPro" id="IPR013783">
    <property type="entry name" value="Ig-like_fold"/>
</dbReference>
<comment type="caution">
    <text evidence="2">The sequence shown here is derived from an EMBL/GenBank/DDBJ whole genome shotgun (WGS) entry which is preliminary data.</text>
</comment>
<evidence type="ECO:0000256" key="1">
    <source>
        <dbReference type="SAM" id="MobiDB-lite"/>
    </source>
</evidence>
<dbReference type="SUPFAM" id="SSF49464">
    <property type="entry name" value="Carboxypeptidase regulatory domain-like"/>
    <property type="match status" value="1"/>
</dbReference>
<gene>
    <name evidence="2" type="ORF">S01H4_36087</name>
</gene>
<dbReference type="Gene3D" id="2.60.40.10">
    <property type="entry name" value="Immunoglobulins"/>
    <property type="match status" value="1"/>
</dbReference>
<name>X1AMA8_9ZZZZ</name>
<dbReference type="EMBL" id="BART01019253">
    <property type="protein sequence ID" value="GAG83830.1"/>
    <property type="molecule type" value="Genomic_DNA"/>
</dbReference>
<accession>X1AMA8</accession>
<dbReference type="InterPro" id="IPR008969">
    <property type="entry name" value="CarboxyPept-like_regulatory"/>
</dbReference>
<organism evidence="2">
    <name type="scientific">marine sediment metagenome</name>
    <dbReference type="NCBI Taxonomy" id="412755"/>
    <lineage>
        <taxon>unclassified sequences</taxon>
        <taxon>metagenomes</taxon>
        <taxon>ecological metagenomes</taxon>
    </lineage>
</organism>
<reference evidence="2" key="1">
    <citation type="journal article" date="2014" name="Front. Microbiol.">
        <title>High frequency of phylogenetically diverse reductive dehalogenase-homologous genes in deep subseafloor sedimentary metagenomes.</title>
        <authorList>
            <person name="Kawai M."/>
            <person name="Futagami T."/>
            <person name="Toyoda A."/>
            <person name="Takaki Y."/>
            <person name="Nishi S."/>
            <person name="Hori S."/>
            <person name="Arai W."/>
            <person name="Tsubouchi T."/>
            <person name="Morono Y."/>
            <person name="Uchiyama I."/>
            <person name="Ito T."/>
            <person name="Fujiyama A."/>
            <person name="Inagaki F."/>
            <person name="Takami H."/>
        </authorList>
    </citation>
    <scope>NUCLEOTIDE SEQUENCE</scope>
    <source>
        <strain evidence="2">Expedition CK06-06</strain>
    </source>
</reference>
<feature type="non-terminal residue" evidence="2">
    <location>
        <position position="179"/>
    </location>
</feature>
<dbReference type="AlphaFoldDB" id="X1AMA8"/>
<sequence length="179" mass="19150">MAPNPTITSVTWPGSPKEEGQRLRTDISYRNDGTDGELFSRVVDDRGVVLDSFVSSVAAGEICTDSVRFYMPAHDVTIYAQVGVGSTVTSEKGPKTIYLSEPTPTPHIDSVTIKAPSSAEKNVSFTLSGTVKDQYGSGMRNVSVKLYDNGSYFGTETTNSVGAYSKTRSIGIVGIHELA</sequence>